<feature type="transmembrane region" description="Helical" evidence="8">
    <location>
        <begin position="367"/>
        <end position="387"/>
    </location>
</feature>
<feature type="transmembrane region" description="Helical" evidence="8">
    <location>
        <begin position="486"/>
        <end position="504"/>
    </location>
</feature>
<comment type="subcellular location">
    <subcellularLocation>
        <location evidence="1">Membrane</location>
        <topology evidence="1">Multi-pass membrane protein</topology>
    </subcellularLocation>
</comment>
<evidence type="ECO:0000259" key="9">
    <source>
        <dbReference type="PROSITE" id="PS50850"/>
    </source>
</evidence>
<dbReference type="GO" id="GO:0005886">
    <property type="term" value="C:plasma membrane"/>
    <property type="evidence" value="ECO:0007669"/>
    <property type="project" value="TreeGrafter"/>
</dbReference>
<organism evidence="10 11">
    <name type="scientific">Botryotinia fuckeliana (strain T4)</name>
    <name type="common">Noble rot fungus</name>
    <name type="synonym">Botrytis cinerea</name>
    <dbReference type="NCBI Taxonomy" id="999810"/>
    <lineage>
        <taxon>Eukaryota</taxon>
        <taxon>Fungi</taxon>
        <taxon>Dikarya</taxon>
        <taxon>Ascomycota</taxon>
        <taxon>Pezizomycotina</taxon>
        <taxon>Leotiomycetes</taxon>
        <taxon>Helotiales</taxon>
        <taxon>Sclerotiniaceae</taxon>
        <taxon>Botrytis</taxon>
    </lineage>
</organism>
<dbReference type="InterPro" id="IPR011701">
    <property type="entry name" value="MFS"/>
</dbReference>
<gene>
    <name evidence="10" type="ORF">BofuT4_P010160.1</name>
</gene>
<feature type="region of interest" description="Disordered" evidence="7">
    <location>
        <begin position="1"/>
        <end position="24"/>
    </location>
</feature>
<comment type="similarity">
    <text evidence="2">Belongs to the major facilitator superfamily. TCR/Tet family.</text>
</comment>
<feature type="transmembrane region" description="Helical" evidence="8">
    <location>
        <begin position="166"/>
        <end position="186"/>
    </location>
</feature>
<feature type="transmembrane region" description="Helical" evidence="8">
    <location>
        <begin position="193"/>
        <end position="210"/>
    </location>
</feature>
<evidence type="ECO:0000313" key="11">
    <source>
        <dbReference type="Proteomes" id="UP000008177"/>
    </source>
</evidence>
<dbReference type="GO" id="GO:0022857">
    <property type="term" value="F:transmembrane transporter activity"/>
    <property type="evidence" value="ECO:0007669"/>
    <property type="project" value="InterPro"/>
</dbReference>
<evidence type="ECO:0000256" key="2">
    <source>
        <dbReference type="ARBA" id="ARBA00007520"/>
    </source>
</evidence>
<dbReference type="PANTHER" id="PTHR23501:SF12">
    <property type="entry name" value="MAJOR FACILITATOR SUPERFAMILY (MFS) PROFILE DOMAIN-CONTAINING PROTEIN-RELATED"/>
    <property type="match status" value="1"/>
</dbReference>
<feature type="transmembrane region" description="Helical" evidence="8">
    <location>
        <begin position="396"/>
        <end position="415"/>
    </location>
</feature>
<evidence type="ECO:0000256" key="5">
    <source>
        <dbReference type="ARBA" id="ARBA00022989"/>
    </source>
</evidence>
<feature type="transmembrane region" description="Helical" evidence="8">
    <location>
        <begin position="339"/>
        <end position="361"/>
    </location>
</feature>
<dbReference type="InterPro" id="IPR036259">
    <property type="entry name" value="MFS_trans_sf"/>
</dbReference>
<dbReference type="SUPFAM" id="SSF103473">
    <property type="entry name" value="MFS general substrate transporter"/>
    <property type="match status" value="1"/>
</dbReference>
<proteinExistence type="inferred from homology"/>
<keyword evidence="4 8" id="KW-0812">Transmembrane</keyword>
<keyword evidence="3" id="KW-0813">Transport</keyword>
<feature type="transmembrane region" description="Helical" evidence="8">
    <location>
        <begin position="261"/>
        <end position="282"/>
    </location>
</feature>
<evidence type="ECO:0000256" key="3">
    <source>
        <dbReference type="ARBA" id="ARBA00022448"/>
    </source>
</evidence>
<dbReference type="PROSITE" id="PS50850">
    <property type="entry name" value="MFS"/>
    <property type="match status" value="1"/>
</dbReference>
<dbReference type="Gene3D" id="1.20.1250.20">
    <property type="entry name" value="MFS general substrate transporter like domains"/>
    <property type="match status" value="1"/>
</dbReference>
<dbReference type="AlphaFoldDB" id="G2XT54"/>
<evidence type="ECO:0000256" key="8">
    <source>
        <dbReference type="SAM" id="Phobius"/>
    </source>
</evidence>
<keyword evidence="5 8" id="KW-1133">Transmembrane helix</keyword>
<feature type="transmembrane region" description="Helical" evidence="8">
    <location>
        <begin position="78"/>
        <end position="101"/>
    </location>
</feature>
<evidence type="ECO:0000256" key="6">
    <source>
        <dbReference type="ARBA" id="ARBA00023136"/>
    </source>
</evidence>
<feature type="transmembrane region" description="Helical" evidence="8">
    <location>
        <begin position="427"/>
        <end position="449"/>
    </location>
</feature>
<feature type="transmembrane region" description="Helical" evidence="8">
    <location>
        <begin position="230"/>
        <end position="249"/>
    </location>
</feature>
<keyword evidence="6 8" id="KW-0472">Membrane</keyword>
<dbReference type="HOGENOM" id="CLU_000960_22_1_1"/>
<accession>G2XT54</accession>
<evidence type="ECO:0000256" key="7">
    <source>
        <dbReference type="SAM" id="MobiDB-lite"/>
    </source>
</evidence>
<dbReference type="Proteomes" id="UP000008177">
    <property type="component" value="Unplaced contigs"/>
</dbReference>
<evidence type="ECO:0000313" key="10">
    <source>
        <dbReference type="EMBL" id="CCD43768.1"/>
    </source>
</evidence>
<reference evidence="11" key="1">
    <citation type="journal article" date="2011" name="PLoS Genet.">
        <title>Genomic analysis of the necrotrophic fungal pathogens Sclerotinia sclerotiorum and Botrytis cinerea.</title>
        <authorList>
            <person name="Amselem J."/>
            <person name="Cuomo C.A."/>
            <person name="van Kan J.A."/>
            <person name="Viaud M."/>
            <person name="Benito E.P."/>
            <person name="Couloux A."/>
            <person name="Coutinho P.M."/>
            <person name="de Vries R.P."/>
            <person name="Dyer P.S."/>
            <person name="Fillinger S."/>
            <person name="Fournier E."/>
            <person name="Gout L."/>
            <person name="Hahn M."/>
            <person name="Kohn L."/>
            <person name="Lapalu N."/>
            <person name="Plummer K.M."/>
            <person name="Pradier J.M."/>
            <person name="Quevillon E."/>
            <person name="Sharon A."/>
            <person name="Simon A."/>
            <person name="ten Have A."/>
            <person name="Tudzynski B."/>
            <person name="Tudzynski P."/>
            <person name="Wincker P."/>
            <person name="Andrew M."/>
            <person name="Anthouard V."/>
            <person name="Beever R.E."/>
            <person name="Beffa R."/>
            <person name="Benoit I."/>
            <person name="Bouzid O."/>
            <person name="Brault B."/>
            <person name="Chen Z."/>
            <person name="Choquer M."/>
            <person name="Collemare J."/>
            <person name="Cotton P."/>
            <person name="Danchin E.G."/>
            <person name="Da Silva C."/>
            <person name="Gautier A."/>
            <person name="Giraud C."/>
            <person name="Giraud T."/>
            <person name="Gonzalez C."/>
            <person name="Grossetete S."/>
            <person name="Guldener U."/>
            <person name="Henrissat B."/>
            <person name="Howlett B.J."/>
            <person name="Kodira C."/>
            <person name="Kretschmer M."/>
            <person name="Lappartient A."/>
            <person name="Leroch M."/>
            <person name="Levis C."/>
            <person name="Mauceli E."/>
            <person name="Neuveglise C."/>
            <person name="Oeser B."/>
            <person name="Pearson M."/>
            <person name="Poulain J."/>
            <person name="Poussereau N."/>
            <person name="Quesneville H."/>
            <person name="Rascle C."/>
            <person name="Schumacher J."/>
            <person name="Segurens B."/>
            <person name="Sexton A."/>
            <person name="Silva E."/>
            <person name="Sirven C."/>
            <person name="Soanes D.M."/>
            <person name="Talbot N.J."/>
            <person name="Templeton M."/>
            <person name="Yandava C."/>
            <person name="Yarden O."/>
            <person name="Zeng Q."/>
            <person name="Rollins J.A."/>
            <person name="Lebrun M.H."/>
            <person name="Dickman M."/>
        </authorList>
    </citation>
    <scope>NUCLEOTIDE SEQUENCE [LARGE SCALE GENOMIC DNA]</scope>
    <source>
        <strain evidence="11">T4</strain>
    </source>
</reference>
<name>G2XT54_BOTF4</name>
<dbReference type="InterPro" id="IPR020846">
    <property type="entry name" value="MFS_dom"/>
</dbReference>
<dbReference type="Pfam" id="PF07690">
    <property type="entry name" value="MFS_1"/>
    <property type="match status" value="1"/>
</dbReference>
<feature type="transmembrane region" description="Helical" evidence="8">
    <location>
        <begin position="302"/>
        <end position="327"/>
    </location>
</feature>
<evidence type="ECO:0000256" key="4">
    <source>
        <dbReference type="ARBA" id="ARBA00022692"/>
    </source>
</evidence>
<feature type="domain" description="Major facilitator superfamily (MFS) profile" evidence="9">
    <location>
        <begin position="43"/>
        <end position="509"/>
    </location>
</feature>
<protein>
    <submittedName>
        <fullName evidence="10">Similar to MFS multidrug transporter</fullName>
    </submittedName>
</protein>
<dbReference type="InParanoid" id="G2XT54"/>
<evidence type="ECO:0000256" key="1">
    <source>
        <dbReference type="ARBA" id="ARBA00004141"/>
    </source>
</evidence>
<dbReference type="EMBL" id="FQ790265">
    <property type="protein sequence ID" value="CCD43768.1"/>
    <property type="molecule type" value="Genomic_DNA"/>
</dbReference>
<dbReference type="OrthoDB" id="10021397at2759"/>
<dbReference type="FunFam" id="1.20.1250.20:FF:000429">
    <property type="entry name" value="MFS drug efflux transporter, putative"/>
    <property type="match status" value="1"/>
</dbReference>
<feature type="transmembrane region" description="Helical" evidence="8">
    <location>
        <begin position="138"/>
        <end position="160"/>
    </location>
</feature>
<dbReference type="PANTHER" id="PTHR23501">
    <property type="entry name" value="MAJOR FACILITATOR SUPERFAMILY"/>
    <property type="match status" value="1"/>
</dbReference>
<feature type="transmembrane region" description="Helical" evidence="8">
    <location>
        <begin position="107"/>
        <end position="126"/>
    </location>
</feature>
<sequence>MIILASTNSNLGTTPRDSEKLNNTPEQEALASREITGFRWALVISAISSSIFLYALDNTVVADLQHFIITRFGEVQKLPWLSVSFLLGATATNLVWVKIYTQFNAKWFYVFSVFVFELGSAICAAAPSMNAVIVGRTLCGIGGAGLYVGCMTLIAFTTTISERPLYISATGLTWGVGIVLGLVIGGAFSQSSVGWRWAFYINFLIGGVFAPVKDARSGVPFKERAVEMDYVGIILQAGAFTMFAMAINWGGNIYPWKSGQVIGLFVGSGVCFILLSIQQSPVLLTTSARRIIPVEFVSSRTIMILFAVTAASGSSAFVPIYFIPIFFQYPRDDGPLDASIRLLPFIVVMVVMVFANGALMAKWGYYMPWYLFDGLLAIAGSACIYTVDLDISLSRIYGYTVIIGARVGMWLQASFSVAQAVVEPTLIGAAVGSMTLAQFAGITITLAIANSIQAAMQGSGTDFMKTLSPDQKTAVLEAIVEAIGKTHILVIAAGSLVAVLSLFMKRETLFVSAAVAAG</sequence>